<evidence type="ECO:0000256" key="1">
    <source>
        <dbReference type="SAM" id="MobiDB-lite"/>
    </source>
</evidence>
<dbReference type="AlphaFoldDB" id="A0AAE0AUG1"/>
<dbReference type="Proteomes" id="UP001281410">
    <property type="component" value="Unassembled WGS sequence"/>
</dbReference>
<comment type="caution">
    <text evidence="2">The sequence shown here is derived from an EMBL/GenBank/DDBJ whole genome shotgun (WGS) entry which is preliminary data.</text>
</comment>
<feature type="region of interest" description="Disordered" evidence="1">
    <location>
        <begin position="164"/>
        <end position="192"/>
    </location>
</feature>
<evidence type="ECO:0000313" key="3">
    <source>
        <dbReference type="Proteomes" id="UP001281410"/>
    </source>
</evidence>
<dbReference type="EMBL" id="JANJYJ010000003">
    <property type="protein sequence ID" value="KAK3223812.1"/>
    <property type="molecule type" value="Genomic_DNA"/>
</dbReference>
<gene>
    <name evidence="2" type="ORF">Dsin_010837</name>
</gene>
<evidence type="ECO:0000313" key="2">
    <source>
        <dbReference type="EMBL" id="KAK3223812.1"/>
    </source>
</evidence>
<accession>A0AAE0AUG1</accession>
<reference evidence="2" key="1">
    <citation type="journal article" date="2023" name="Plant J.">
        <title>Genome sequences and population genomics provide insights into the demographic history, inbreeding, and mutation load of two 'living fossil' tree species of Dipteronia.</title>
        <authorList>
            <person name="Feng Y."/>
            <person name="Comes H.P."/>
            <person name="Chen J."/>
            <person name="Zhu S."/>
            <person name="Lu R."/>
            <person name="Zhang X."/>
            <person name="Li P."/>
            <person name="Qiu J."/>
            <person name="Olsen K.M."/>
            <person name="Qiu Y."/>
        </authorList>
    </citation>
    <scope>NUCLEOTIDE SEQUENCE</scope>
    <source>
        <strain evidence="2">NBL</strain>
    </source>
</reference>
<sequence>MNHIDHFHVQRTMIFSEGFSDFFQRQKFDEALLKKLKKKMKTIDSMLPVDSFYQVIIESGDWVPWLNLLHGIILDLDDLLHEVAKVEAKFKIITTLWSYCRNLTFRIFLNKYRPSTSLEKGIEERMKDIIKEMKYLAGMKIYDSFEHEFEVVFGIEDKARKEKLDQADKEAVPNGTDLNEMPAETSVGSTPPPESCGPVVVFLSVTNLRKRSSFELDEYVTAFAFSYSITGPNSMLISTYAMTEIVLC</sequence>
<proteinExistence type="predicted"/>
<keyword evidence="3" id="KW-1185">Reference proteome</keyword>
<name>A0AAE0AUG1_9ROSI</name>
<organism evidence="2 3">
    <name type="scientific">Dipteronia sinensis</name>
    <dbReference type="NCBI Taxonomy" id="43782"/>
    <lineage>
        <taxon>Eukaryota</taxon>
        <taxon>Viridiplantae</taxon>
        <taxon>Streptophyta</taxon>
        <taxon>Embryophyta</taxon>
        <taxon>Tracheophyta</taxon>
        <taxon>Spermatophyta</taxon>
        <taxon>Magnoliopsida</taxon>
        <taxon>eudicotyledons</taxon>
        <taxon>Gunneridae</taxon>
        <taxon>Pentapetalae</taxon>
        <taxon>rosids</taxon>
        <taxon>malvids</taxon>
        <taxon>Sapindales</taxon>
        <taxon>Sapindaceae</taxon>
        <taxon>Hippocastanoideae</taxon>
        <taxon>Acereae</taxon>
        <taxon>Dipteronia</taxon>
    </lineage>
</organism>
<protein>
    <submittedName>
        <fullName evidence="2">Uncharacterized protein</fullName>
    </submittedName>
</protein>